<protein>
    <submittedName>
        <fullName evidence="1">Uncharacterized protein</fullName>
    </submittedName>
</protein>
<keyword evidence="2" id="KW-1185">Reference proteome</keyword>
<comment type="caution">
    <text evidence="1">The sequence shown here is derived from an EMBL/GenBank/DDBJ whole genome shotgun (WGS) entry which is preliminary data.</text>
</comment>
<name>A0ACC0L5S8_RHOML</name>
<evidence type="ECO:0000313" key="2">
    <source>
        <dbReference type="Proteomes" id="UP001062846"/>
    </source>
</evidence>
<proteinExistence type="predicted"/>
<dbReference type="Proteomes" id="UP001062846">
    <property type="component" value="Chromosome 13"/>
</dbReference>
<sequence length="75" mass="7923">MVVRLRQSLVGADADFLGSLVPFGARSGINRVQDTLIRSRFGSSGVSHISALGAACLQTAPMLLGVSVEWCLIFC</sequence>
<gene>
    <name evidence="1" type="ORF">RHMOL_Rhmol13G0094500</name>
</gene>
<evidence type="ECO:0000313" key="1">
    <source>
        <dbReference type="EMBL" id="KAI8523722.1"/>
    </source>
</evidence>
<reference evidence="1" key="1">
    <citation type="submission" date="2022-02" db="EMBL/GenBank/DDBJ databases">
        <title>Plant Genome Project.</title>
        <authorList>
            <person name="Zhang R.-G."/>
        </authorList>
    </citation>
    <scope>NUCLEOTIDE SEQUENCE</scope>
    <source>
        <strain evidence="1">AT1</strain>
    </source>
</reference>
<dbReference type="EMBL" id="CM046400">
    <property type="protein sequence ID" value="KAI8523722.1"/>
    <property type="molecule type" value="Genomic_DNA"/>
</dbReference>
<accession>A0ACC0L5S8</accession>
<organism evidence="1 2">
    <name type="scientific">Rhododendron molle</name>
    <name type="common">Chinese azalea</name>
    <name type="synonym">Azalea mollis</name>
    <dbReference type="NCBI Taxonomy" id="49168"/>
    <lineage>
        <taxon>Eukaryota</taxon>
        <taxon>Viridiplantae</taxon>
        <taxon>Streptophyta</taxon>
        <taxon>Embryophyta</taxon>
        <taxon>Tracheophyta</taxon>
        <taxon>Spermatophyta</taxon>
        <taxon>Magnoliopsida</taxon>
        <taxon>eudicotyledons</taxon>
        <taxon>Gunneridae</taxon>
        <taxon>Pentapetalae</taxon>
        <taxon>asterids</taxon>
        <taxon>Ericales</taxon>
        <taxon>Ericaceae</taxon>
        <taxon>Ericoideae</taxon>
        <taxon>Rhodoreae</taxon>
        <taxon>Rhododendron</taxon>
    </lineage>
</organism>